<dbReference type="EMBL" id="BPVZ01000055">
    <property type="protein sequence ID" value="GKV20326.1"/>
    <property type="molecule type" value="Genomic_DNA"/>
</dbReference>
<comment type="caution">
    <text evidence="2">The sequence shown here is derived from an EMBL/GenBank/DDBJ whole genome shotgun (WGS) entry which is preliminary data.</text>
</comment>
<feature type="compositionally biased region" description="Low complexity" evidence="1">
    <location>
        <begin position="10"/>
        <end position="22"/>
    </location>
</feature>
<keyword evidence="3" id="KW-1185">Reference proteome</keyword>
<accession>A0AAV5K6A5</accession>
<protein>
    <submittedName>
        <fullName evidence="2">Uncharacterized protein</fullName>
    </submittedName>
</protein>
<reference evidence="2 3" key="1">
    <citation type="journal article" date="2021" name="Commun. Biol.">
        <title>The genome of Shorea leprosula (Dipterocarpaceae) highlights the ecological relevance of drought in aseasonal tropical rainforests.</title>
        <authorList>
            <person name="Ng K.K.S."/>
            <person name="Kobayashi M.J."/>
            <person name="Fawcett J.A."/>
            <person name="Hatakeyama M."/>
            <person name="Paape T."/>
            <person name="Ng C.H."/>
            <person name="Ang C.C."/>
            <person name="Tnah L.H."/>
            <person name="Lee C.T."/>
            <person name="Nishiyama T."/>
            <person name="Sese J."/>
            <person name="O'Brien M.J."/>
            <person name="Copetti D."/>
            <person name="Mohd Noor M.I."/>
            <person name="Ong R.C."/>
            <person name="Putra M."/>
            <person name="Sireger I.Z."/>
            <person name="Indrioko S."/>
            <person name="Kosugi Y."/>
            <person name="Izuno A."/>
            <person name="Isagi Y."/>
            <person name="Lee S.L."/>
            <person name="Shimizu K.K."/>
        </authorList>
    </citation>
    <scope>NUCLEOTIDE SEQUENCE [LARGE SCALE GENOMIC DNA]</scope>
    <source>
        <strain evidence="2">214</strain>
    </source>
</reference>
<evidence type="ECO:0000313" key="2">
    <source>
        <dbReference type="EMBL" id="GKV20326.1"/>
    </source>
</evidence>
<gene>
    <name evidence="2" type="ORF">SLEP1_g30470</name>
</gene>
<proteinExistence type="predicted"/>
<evidence type="ECO:0000256" key="1">
    <source>
        <dbReference type="SAM" id="MobiDB-lite"/>
    </source>
</evidence>
<dbReference type="Proteomes" id="UP001054252">
    <property type="component" value="Unassembled WGS sequence"/>
</dbReference>
<organism evidence="2 3">
    <name type="scientific">Rubroshorea leprosula</name>
    <dbReference type="NCBI Taxonomy" id="152421"/>
    <lineage>
        <taxon>Eukaryota</taxon>
        <taxon>Viridiplantae</taxon>
        <taxon>Streptophyta</taxon>
        <taxon>Embryophyta</taxon>
        <taxon>Tracheophyta</taxon>
        <taxon>Spermatophyta</taxon>
        <taxon>Magnoliopsida</taxon>
        <taxon>eudicotyledons</taxon>
        <taxon>Gunneridae</taxon>
        <taxon>Pentapetalae</taxon>
        <taxon>rosids</taxon>
        <taxon>malvids</taxon>
        <taxon>Malvales</taxon>
        <taxon>Dipterocarpaceae</taxon>
        <taxon>Rubroshorea</taxon>
    </lineage>
</organism>
<evidence type="ECO:0000313" key="3">
    <source>
        <dbReference type="Proteomes" id="UP001054252"/>
    </source>
</evidence>
<dbReference type="AlphaFoldDB" id="A0AAV5K6A5"/>
<feature type="region of interest" description="Disordered" evidence="1">
    <location>
        <begin position="1"/>
        <end position="25"/>
    </location>
</feature>
<sequence>MFSFDHLGKKSSSPSPPTNKNTQVEMIGTNFPISTAKEIGRNPISLNRSQRGVRYSVGSYSNAHGGWSAGNQYMTHNAS</sequence>
<name>A0AAV5K6A5_9ROSI</name>